<comment type="caution">
    <text evidence="7">The sequence shown here is derived from an EMBL/GenBank/DDBJ whole genome shotgun (WGS) entry which is preliminary data.</text>
</comment>
<keyword evidence="8" id="KW-1185">Reference proteome</keyword>
<keyword evidence="5" id="KW-1133">Transmembrane helix</keyword>
<proteinExistence type="inferred from homology"/>
<comment type="subcellular location">
    <subcellularLocation>
        <location evidence="1">Endoplasmic reticulum membrane</location>
        <topology evidence="1">Multi-pass membrane protein</topology>
    </subcellularLocation>
</comment>
<keyword evidence="6" id="KW-0472">Membrane</keyword>
<dbReference type="Pfam" id="PF04511">
    <property type="entry name" value="DER1"/>
    <property type="match status" value="1"/>
</dbReference>
<dbReference type="EMBL" id="AAXT01000001">
    <property type="protein sequence ID" value="EDO08583.1"/>
    <property type="molecule type" value="Genomic_DNA"/>
</dbReference>
<evidence type="ECO:0000256" key="2">
    <source>
        <dbReference type="ARBA" id="ARBA00008917"/>
    </source>
</evidence>
<dbReference type="SUPFAM" id="SSF144091">
    <property type="entry name" value="Rhomboid-like"/>
    <property type="match status" value="1"/>
</dbReference>
<evidence type="ECO:0000256" key="3">
    <source>
        <dbReference type="ARBA" id="ARBA00022692"/>
    </source>
</evidence>
<evidence type="ECO:0000313" key="8">
    <source>
        <dbReference type="Proteomes" id="UP000002173"/>
    </source>
</evidence>
<dbReference type="STRING" id="5865.A7APU9"/>
<comment type="similarity">
    <text evidence="2">Belongs to the derlin family.</text>
</comment>
<evidence type="ECO:0000256" key="6">
    <source>
        <dbReference type="ARBA" id="ARBA00023136"/>
    </source>
</evidence>
<keyword evidence="3" id="KW-0812">Transmembrane</keyword>
<evidence type="ECO:0000313" key="7">
    <source>
        <dbReference type="EMBL" id="EDO08583.1"/>
    </source>
</evidence>
<dbReference type="GO" id="GO:0005789">
    <property type="term" value="C:endoplasmic reticulum membrane"/>
    <property type="evidence" value="ECO:0007669"/>
    <property type="project" value="UniProtKB-SubCell"/>
</dbReference>
<accession>A7APU9</accession>
<dbReference type="KEGG" id="bbo:BBOV_III010270"/>
<dbReference type="InterPro" id="IPR035952">
    <property type="entry name" value="Rhomboid-like_sf"/>
</dbReference>
<dbReference type="InParanoid" id="A7APU9"/>
<dbReference type="InterPro" id="IPR007599">
    <property type="entry name" value="DER1"/>
</dbReference>
<dbReference type="Proteomes" id="UP000002173">
    <property type="component" value="Chromosome 3"/>
</dbReference>
<sequence>MINILTYIWGRKNPYNRVGIIFLNVPAPYLPWVMLALSHFSGSSLTENIMGIFVGHTYYYFTEVFPTMPITHGIRPLDTPGFL</sequence>
<dbReference type="PANTHER" id="PTHR11009">
    <property type="entry name" value="DER1-LIKE PROTEIN, DERLIN"/>
    <property type="match status" value="1"/>
</dbReference>
<evidence type="ECO:0000256" key="1">
    <source>
        <dbReference type="ARBA" id="ARBA00004477"/>
    </source>
</evidence>
<evidence type="ECO:0008006" key="9">
    <source>
        <dbReference type="Google" id="ProtNLM"/>
    </source>
</evidence>
<name>A7APU9_BABBO</name>
<dbReference type="GeneID" id="5480407"/>
<gene>
    <name evidence="7" type="ORF">BBOV_III010270</name>
</gene>
<dbReference type="VEuPathDB" id="PiroplasmaDB:BBOV_III010270"/>
<protein>
    <recommendedName>
        <fullName evidence="9">Derlin</fullName>
    </recommendedName>
</protein>
<dbReference type="eggNOG" id="KOG0858">
    <property type="taxonomic scope" value="Eukaryota"/>
</dbReference>
<dbReference type="OMA" id="ENIMGIF"/>
<reference evidence="7 8" key="1">
    <citation type="journal article" date="2007" name="PLoS Pathog.">
        <title>Genome sequence of Babesia bovis and comparative analysis of apicomplexan hemoprotozoa.</title>
        <authorList>
            <person name="Brayton K.A."/>
            <person name="Lau A.O.T."/>
            <person name="Herndon D.R."/>
            <person name="Hannick L."/>
            <person name="Kappmeyer L.S."/>
            <person name="Berens S.J."/>
            <person name="Bidwell S.L."/>
            <person name="Brown W.C."/>
            <person name="Crabtree J."/>
            <person name="Fadrosh D."/>
            <person name="Feldblum T."/>
            <person name="Forberger H.A."/>
            <person name="Haas B.J."/>
            <person name="Howell J.M."/>
            <person name="Khouri H."/>
            <person name="Koo H."/>
            <person name="Mann D.J."/>
            <person name="Norimine J."/>
            <person name="Paulsen I.T."/>
            <person name="Radune D."/>
            <person name="Ren Q."/>
            <person name="Smith R.K. Jr."/>
            <person name="Suarez C.E."/>
            <person name="White O."/>
            <person name="Wortman J.R."/>
            <person name="Knowles D.P. Jr."/>
            <person name="McElwain T.F."/>
            <person name="Nene V.M."/>
        </authorList>
    </citation>
    <scope>NUCLEOTIDE SEQUENCE [LARGE SCALE GENOMIC DNA]</scope>
    <source>
        <strain evidence="7">T2Bo</strain>
    </source>
</reference>
<dbReference type="AlphaFoldDB" id="A7APU9"/>
<organism evidence="7 8">
    <name type="scientific">Babesia bovis</name>
    <dbReference type="NCBI Taxonomy" id="5865"/>
    <lineage>
        <taxon>Eukaryota</taxon>
        <taxon>Sar</taxon>
        <taxon>Alveolata</taxon>
        <taxon>Apicomplexa</taxon>
        <taxon>Aconoidasida</taxon>
        <taxon>Piroplasmida</taxon>
        <taxon>Babesiidae</taxon>
        <taxon>Babesia</taxon>
    </lineage>
</organism>
<keyword evidence="4" id="KW-0256">Endoplasmic reticulum</keyword>
<evidence type="ECO:0000256" key="5">
    <source>
        <dbReference type="ARBA" id="ARBA00022989"/>
    </source>
</evidence>
<dbReference type="GO" id="GO:0006950">
    <property type="term" value="P:response to stress"/>
    <property type="evidence" value="ECO:0007669"/>
    <property type="project" value="UniProtKB-ARBA"/>
</dbReference>
<evidence type="ECO:0000256" key="4">
    <source>
        <dbReference type="ARBA" id="ARBA00022824"/>
    </source>
</evidence>